<name>A0ABP9XU88_9FUNG</name>
<keyword evidence="2" id="KW-1185">Reference proteome</keyword>
<proteinExistence type="predicted"/>
<organism evidence="1 2">
    <name type="scientific">Helicostylum pulchrum</name>
    <dbReference type="NCBI Taxonomy" id="562976"/>
    <lineage>
        <taxon>Eukaryota</taxon>
        <taxon>Fungi</taxon>
        <taxon>Fungi incertae sedis</taxon>
        <taxon>Mucoromycota</taxon>
        <taxon>Mucoromycotina</taxon>
        <taxon>Mucoromycetes</taxon>
        <taxon>Mucorales</taxon>
        <taxon>Mucorineae</taxon>
        <taxon>Mucoraceae</taxon>
        <taxon>Helicostylum</taxon>
    </lineage>
</organism>
<dbReference type="Proteomes" id="UP001476247">
    <property type="component" value="Unassembled WGS sequence"/>
</dbReference>
<gene>
    <name evidence="1" type="ORF">HPULCUR_003744</name>
</gene>
<comment type="caution">
    <text evidence="1">The sequence shown here is derived from an EMBL/GenBank/DDBJ whole genome shotgun (WGS) entry which is preliminary data.</text>
</comment>
<accession>A0ABP9XU88</accession>
<sequence length="80" mass="9059">MKSFYLSMSKDLKKSIVSQDMNSQLEGLITLNDEADVNRNTYDLVYFKSNKKRPASAQAVALKLLAHSMTIESPRVDPEH</sequence>
<reference evidence="1 2" key="1">
    <citation type="submission" date="2024-04" db="EMBL/GenBank/DDBJ databases">
        <title>genome sequences of Mucor flavus KT1a and Helicostylum pulchrum KT1b strains isolation_sourced from the surface of a dry-aged beef.</title>
        <authorList>
            <person name="Toyotome T."/>
            <person name="Hosono M."/>
            <person name="Torimaru M."/>
            <person name="Fukuda K."/>
            <person name="Mikami N."/>
        </authorList>
    </citation>
    <scope>NUCLEOTIDE SEQUENCE [LARGE SCALE GENOMIC DNA]</scope>
    <source>
        <strain evidence="1 2">KT1b</strain>
    </source>
</reference>
<protein>
    <submittedName>
        <fullName evidence="1">Uncharacterized protein</fullName>
    </submittedName>
</protein>
<evidence type="ECO:0000313" key="2">
    <source>
        <dbReference type="Proteomes" id="UP001476247"/>
    </source>
</evidence>
<evidence type="ECO:0000313" key="1">
    <source>
        <dbReference type="EMBL" id="GAA5798342.1"/>
    </source>
</evidence>
<dbReference type="EMBL" id="BAABUJ010000010">
    <property type="protein sequence ID" value="GAA5798342.1"/>
    <property type="molecule type" value="Genomic_DNA"/>
</dbReference>